<feature type="transmembrane region" description="Helical" evidence="6">
    <location>
        <begin position="405"/>
        <end position="428"/>
    </location>
</feature>
<evidence type="ECO:0000256" key="3">
    <source>
        <dbReference type="ARBA" id="ARBA00022692"/>
    </source>
</evidence>
<feature type="transmembrane region" description="Helical" evidence="6">
    <location>
        <begin position="47"/>
        <end position="69"/>
    </location>
</feature>
<sequence length="515" mass="56432">MSFDTKIEKAGKTVDVESVPSTDANDQDAQRLEHLGYKQEFKREISLFVLAGFSFSTMAVLPNWLIGFAGTMDSGGPMSLFWGFIVAAPFLYCIALAMAELFSAFPVCGGVYSWSYLLAGPKWGPLMSWITGYMIVAGLLTANMTVAYSLSEYIIALSNILNEHQINNQGANVGLYIAVLLLALGYCALGIKFNGYLNRFMIFWVLIGTVIVVITLPAMADTHPSARWVFTEFRNATGWGNDGLTFLLGMLQAGWTIIGYENGAHLAEGTVNSEIIGPKGILISVTGAIVQSLILCVATLFSIQDVEELMNSSFPVATLFVRATNTSLGAFFMVILIVAEFGCLANTIVALGNLMWAMARDGALPNHKFWYKLEGFGDNKVPIRIYTLQVVICIILIMPTFGSEVYWSAIMSTAVICANIAYGMPYVCRLIWKRKGMVKGPFNLGRFSIPINIISVLWILFFAVILCIPTVNPVNPETMNWSCLMLGAVFIFSLTFWFLGGKNTFKGPDLNAGAH</sequence>
<feature type="transmembrane region" description="Helical" evidence="6">
    <location>
        <begin position="328"/>
        <end position="351"/>
    </location>
</feature>
<keyword evidence="2" id="KW-0813">Transport</keyword>
<feature type="transmembrane region" description="Helical" evidence="6">
    <location>
        <begin position="201"/>
        <end position="219"/>
    </location>
</feature>
<evidence type="ECO:0000256" key="2">
    <source>
        <dbReference type="ARBA" id="ARBA00022448"/>
    </source>
</evidence>
<dbReference type="AlphaFoldDB" id="A0A077WSY8"/>
<accession>A0A077WSY8</accession>
<feature type="transmembrane region" description="Helical" evidence="6">
    <location>
        <begin position="81"/>
        <end position="114"/>
    </location>
</feature>
<feature type="transmembrane region" description="Helical" evidence="6">
    <location>
        <begin position="478"/>
        <end position="499"/>
    </location>
</feature>
<dbReference type="PANTHER" id="PTHR45649:SF26">
    <property type="entry name" value="OS04G0435100 PROTEIN"/>
    <property type="match status" value="1"/>
</dbReference>
<feature type="transmembrane region" description="Helical" evidence="6">
    <location>
        <begin position="126"/>
        <end position="150"/>
    </location>
</feature>
<proteinExistence type="predicted"/>
<dbReference type="EMBL" id="LK023335">
    <property type="protein sequence ID" value="CDS10374.1"/>
    <property type="molecule type" value="Genomic_DNA"/>
</dbReference>
<feature type="transmembrane region" description="Helical" evidence="6">
    <location>
        <begin position="381"/>
        <end position="399"/>
    </location>
</feature>
<dbReference type="GO" id="GO:0016020">
    <property type="term" value="C:membrane"/>
    <property type="evidence" value="ECO:0007669"/>
    <property type="project" value="UniProtKB-SubCell"/>
</dbReference>
<keyword evidence="4 6" id="KW-1133">Transmembrane helix</keyword>
<organism evidence="7">
    <name type="scientific">Lichtheimia ramosa</name>
    <dbReference type="NCBI Taxonomy" id="688394"/>
    <lineage>
        <taxon>Eukaryota</taxon>
        <taxon>Fungi</taxon>
        <taxon>Fungi incertae sedis</taxon>
        <taxon>Mucoromycota</taxon>
        <taxon>Mucoromycotina</taxon>
        <taxon>Mucoromycetes</taxon>
        <taxon>Mucorales</taxon>
        <taxon>Lichtheimiaceae</taxon>
        <taxon>Lichtheimia</taxon>
    </lineage>
</organism>
<dbReference type="PIRSF" id="PIRSF006060">
    <property type="entry name" value="AA_transporter"/>
    <property type="match status" value="1"/>
</dbReference>
<evidence type="ECO:0008006" key="8">
    <source>
        <dbReference type="Google" id="ProtNLM"/>
    </source>
</evidence>
<name>A0A077WSY8_9FUNG</name>
<dbReference type="Gene3D" id="1.20.1740.10">
    <property type="entry name" value="Amino acid/polyamine transporter I"/>
    <property type="match status" value="1"/>
</dbReference>
<keyword evidence="5 6" id="KW-0472">Membrane</keyword>
<dbReference type="OrthoDB" id="3257095at2759"/>
<evidence type="ECO:0000256" key="5">
    <source>
        <dbReference type="ARBA" id="ARBA00023136"/>
    </source>
</evidence>
<evidence type="ECO:0000256" key="1">
    <source>
        <dbReference type="ARBA" id="ARBA00004141"/>
    </source>
</evidence>
<dbReference type="InterPro" id="IPR002293">
    <property type="entry name" value="AA/rel_permease1"/>
</dbReference>
<dbReference type="GO" id="GO:0006865">
    <property type="term" value="P:amino acid transport"/>
    <property type="evidence" value="ECO:0007669"/>
    <property type="project" value="InterPro"/>
</dbReference>
<reference evidence="7" key="1">
    <citation type="journal article" date="2014" name="Genome Announc.">
        <title>De novo whole-genome sequence and genome annotation of Lichtheimia ramosa.</title>
        <authorList>
            <person name="Linde J."/>
            <person name="Schwartze V."/>
            <person name="Binder U."/>
            <person name="Lass-Florl C."/>
            <person name="Voigt K."/>
            <person name="Horn F."/>
        </authorList>
    </citation>
    <scope>NUCLEOTIDE SEQUENCE</scope>
    <source>
        <strain evidence="7">JMRC FSU:6197</strain>
    </source>
</reference>
<protein>
    <recommendedName>
        <fullName evidence="8">Amino acid permease/ SLC12A domain-containing protein</fullName>
    </recommendedName>
</protein>
<feature type="transmembrane region" description="Helical" evidence="6">
    <location>
        <begin position="170"/>
        <end position="189"/>
    </location>
</feature>
<evidence type="ECO:0000256" key="6">
    <source>
        <dbReference type="SAM" id="Phobius"/>
    </source>
</evidence>
<comment type="subcellular location">
    <subcellularLocation>
        <location evidence="1">Membrane</location>
        <topology evidence="1">Multi-pass membrane protein</topology>
    </subcellularLocation>
</comment>
<dbReference type="Pfam" id="PF13520">
    <property type="entry name" value="AA_permease_2"/>
    <property type="match status" value="1"/>
</dbReference>
<dbReference type="PROSITE" id="PS00218">
    <property type="entry name" value="AMINO_ACID_PERMEASE_1"/>
    <property type="match status" value="1"/>
</dbReference>
<dbReference type="GO" id="GO:0022857">
    <property type="term" value="F:transmembrane transporter activity"/>
    <property type="evidence" value="ECO:0007669"/>
    <property type="project" value="InterPro"/>
</dbReference>
<dbReference type="InterPro" id="IPR004840">
    <property type="entry name" value="Amino_acid_permease_CS"/>
</dbReference>
<evidence type="ECO:0000256" key="4">
    <source>
        <dbReference type="ARBA" id="ARBA00022989"/>
    </source>
</evidence>
<evidence type="ECO:0000313" key="7">
    <source>
        <dbReference type="EMBL" id="CDS10374.1"/>
    </source>
</evidence>
<feature type="transmembrane region" description="Helical" evidence="6">
    <location>
        <begin position="281"/>
        <end position="303"/>
    </location>
</feature>
<keyword evidence="3 6" id="KW-0812">Transmembrane</keyword>
<dbReference type="PANTHER" id="PTHR45649">
    <property type="entry name" value="AMINO-ACID PERMEASE BAT1"/>
    <property type="match status" value="1"/>
</dbReference>
<feature type="transmembrane region" description="Helical" evidence="6">
    <location>
        <begin position="449"/>
        <end position="472"/>
    </location>
</feature>
<gene>
    <name evidence="7" type="ORF">LRAMOSA03050</name>
</gene>